<feature type="chain" id="PRO_5003959942" description="NodB homology domain-containing protein" evidence="2">
    <location>
        <begin position="17"/>
        <end position="404"/>
    </location>
</feature>
<dbReference type="GO" id="GO:0016810">
    <property type="term" value="F:hydrolase activity, acting on carbon-nitrogen (but not peptide) bonds"/>
    <property type="evidence" value="ECO:0007669"/>
    <property type="project" value="InterPro"/>
</dbReference>
<dbReference type="InterPro" id="IPR011330">
    <property type="entry name" value="Glyco_hydro/deAcase_b/a-brl"/>
</dbReference>
<organism evidence="4 5">
    <name type="scientific">Vavraia culicis (isolate floridensis)</name>
    <name type="common">Microsporidian parasite</name>
    <dbReference type="NCBI Taxonomy" id="948595"/>
    <lineage>
        <taxon>Eukaryota</taxon>
        <taxon>Fungi</taxon>
        <taxon>Fungi incertae sedis</taxon>
        <taxon>Microsporidia</taxon>
        <taxon>Pleistophoridae</taxon>
        <taxon>Vavraia</taxon>
    </lineage>
</organism>
<dbReference type="VEuPathDB" id="MicrosporidiaDB:VCUG_02436"/>
<evidence type="ECO:0000313" key="5">
    <source>
        <dbReference type="Proteomes" id="UP000011081"/>
    </source>
</evidence>
<protein>
    <recommendedName>
        <fullName evidence="3">NodB homology domain-containing protein</fullName>
    </recommendedName>
</protein>
<dbReference type="GO" id="GO:0005975">
    <property type="term" value="P:carbohydrate metabolic process"/>
    <property type="evidence" value="ECO:0007669"/>
    <property type="project" value="InterPro"/>
</dbReference>
<keyword evidence="5" id="KW-1185">Reference proteome</keyword>
<dbReference type="RefSeq" id="XP_008075444.1">
    <property type="nucleotide sequence ID" value="XM_008077253.1"/>
</dbReference>
<dbReference type="AlphaFoldDB" id="L2GR25"/>
<dbReference type="OMA" id="RMAEHHE"/>
<dbReference type="HOGENOM" id="CLU_681858_0_0_1"/>
<feature type="domain" description="NodB homology" evidence="3">
    <location>
        <begin position="14"/>
        <end position="66"/>
    </location>
</feature>
<feature type="compositionally biased region" description="Basic and acidic residues" evidence="1">
    <location>
        <begin position="274"/>
        <end position="284"/>
    </location>
</feature>
<gene>
    <name evidence="4" type="ORF">VCUG_02436</name>
</gene>
<dbReference type="Proteomes" id="UP000011081">
    <property type="component" value="Unassembled WGS sequence"/>
</dbReference>
<proteinExistence type="predicted"/>
<feature type="region of interest" description="Disordered" evidence="1">
    <location>
        <begin position="381"/>
        <end position="404"/>
    </location>
</feature>
<dbReference type="OrthoDB" id="407355at2759"/>
<evidence type="ECO:0000256" key="1">
    <source>
        <dbReference type="SAM" id="MobiDB-lite"/>
    </source>
</evidence>
<accession>L2GR25</accession>
<dbReference type="InterPro" id="IPR002509">
    <property type="entry name" value="NODB_dom"/>
</dbReference>
<dbReference type="Gene3D" id="3.20.20.370">
    <property type="entry name" value="Glycoside hydrolase/deacetylase"/>
    <property type="match status" value="1"/>
</dbReference>
<evidence type="ECO:0000313" key="4">
    <source>
        <dbReference type="EMBL" id="ELA46074.1"/>
    </source>
</evidence>
<dbReference type="GeneID" id="19880298"/>
<name>L2GR25_VAVCU</name>
<dbReference type="Pfam" id="PF01522">
    <property type="entry name" value="Polysacc_deac_1"/>
    <property type="match status" value="1"/>
</dbReference>
<dbReference type="EMBL" id="GL877466">
    <property type="protein sequence ID" value="ELA46074.1"/>
    <property type="molecule type" value="Genomic_DNA"/>
</dbReference>
<sequence length="404" mass="46800">MILLLFKHIAAVTVAAISFDEGPSQHTDQLLQYLRYYNLPVCFHVDPYRINDADLIARMAEHHEVGLAITEEIKNVRDIDRYIGKFKRITGLVPRFVRLPRFGWPEFAQQHCEQKNLIVTTPSLDTEDIELPNFIDFLIPTLLSLNATNEGLSLVLRDRFLYSVESIGVILHVLFHKNIKILPFTRFYAVNTQMKRVKGDTDKKSAQDELDGDITVEMHADEQETANRINKDRSEQIYQVECDDDEDLRDGVAPNSKEKNIETVLIEDIGDEDNTNHRKKEERSSGAGIFPKNPRISTSKINYNMIKDIKGLEQSLKKLRNFDRRGNQKDYASVSHEDHSYTSSLRMPYNENNTKVFALEYKIEDETNDLDARKKFEEEGSTFKRSSKLSDSKDFCKRKQGKRF</sequence>
<reference evidence="5" key="1">
    <citation type="submission" date="2011-03" db="EMBL/GenBank/DDBJ databases">
        <title>The genome sequence of Vavraia culicis strain floridensis.</title>
        <authorList>
            <consortium name="The Broad Institute Genome Sequencing Platform"/>
            <person name="Cuomo C."/>
            <person name="Becnel J."/>
            <person name="Sanscrainte N."/>
            <person name="Young S.K."/>
            <person name="Zeng Q."/>
            <person name="Gargeya S."/>
            <person name="Fitzgerald M."/>
            <person name="Haas B."/>
            <person name="Abouelleil A."/>
            <person name="Alvarado L."/>
            <person name="Arachchi H.M."/>
            <person name="Berlin A."/>
            <person name="Chapman S.B."/>
            <person name="Gearin G."/>
            <person name="Goldberg J."/>
            <person name="Griggs A."/>
            <person name="Gujja S."/>
            <person name="Hansen M."/>
            <person name="Heiman D."/>
            <person name="Howarth C."/>
            <person name="Larimer J."/>
            <person name="Lui A."/>
            <person name="MacDonald P.J.P."/>
            <person name="McCowen C."/>
            <person name="Montmayeur A."/>
            <person name="Murphy C."/>
            <person name="Neiman D."/>
            <person name="Pearson M."/>
            <person name="Priest M."/>
            <person name="Roberts A."/>
            <person name="Saif S."/>
            <person name="Shea T."/>
            <person name="Sisk P."/>
            <person name="Stolte C."/>
            <person name="Sykes S."/>
            <person name="Wortman J."/>
            <person name="Nusbaum C."/>
            <person name="Birren B."/>
        </authorList>
    </citation>
    <scope>NUCLEOTIDE SEQUENCE [LARGE SCALE GENOMIC DNA]</scope>
    <source>
        <strain evidence="5">floridensis</strain>
    </source>
</reference>
<feature type="region of interest" description="Disordered" evidence="1">
    <location>
        <begin position="270"/>
        <end position="295"/>
    </location>
</feature>
<feature type="signal peptide" evidence="2">
    <location>
        <begin position="1"/>
        <end position="16"/>
    </location>
</feature>
<dbReference type="SUPFAM" id="SSF88713">
    <property type="entry name" value="Glycoside hydrolase/deacetylase"/>
    <property type="match status" value="1"/>
</dbReference>
<keyword evidence="2" id="KW-0732">Signal</keyword>
<evidence type="ECO:0000259" key="3">
    <source>
        <dbReference type="Pfam" id="PF01522"/>
    </source>
</evidence>
<feature type="compositionally biased region" description="Basic and acidic residues" evidence="1">
    <location>
        <begin position="381"/>
        <end position="397"/>
    </location>
</feature>
<dbReference type="InParanoid" id="L2GR25"/>
<evidence type="ECO:0000256" key="2">
    <source>
        <dbReference type="SAM" id="SignalP"/>
    </source>
</evidence>